<organism evidence="11 12">
    <name type="scientific">Amanita muscaria (strain Koide BX008)</name>
    <dbReference type="NCBI Taxonomy" id="946122"/>
    <lineage>
        <taxon>Eukaryota</taxon>
        <taxon>Fungi</taxon>
        <taxon>Dikarya</taxon>
        <taxon>Basidiomycota</taxon>
        <taxon>Agaricomycotina</taxon>
        <taxon>Agaricomycetes</taxon>
        <taxon>Agaricomycetidae</taxon>
        <taxon>Agaricales</taxon>
        <taxon>Pluteineae</taxon>
        <taxon>Amanitaceae</taxon>
        <taxon>Amanita</taxon>
    </lineage>
</organism>
<dbReference type="EC" id="3.1.2.22" evidence="2"/>
<dbReference type="InterPro" id="IPR029058">
    <property type="entry name" value="AB_hydrolase_fold"/>
</dbReference>
<dbReference type="GO" id="GO:0052689">
    <property type="term" value="F:carboxylic ester hydrolase activity"/>
    <property type="evidence" value="ECO:0007669"/>
    <property type="project" value="UniProtKB-KW"/>
</dbReference>
<dbReference type="PANTHER" id="PTHR10655">
    <property type="entry name" value="LYSOPHOSPHOLIPASE-RELATED"/>
    <property type="match status" value="1"/>
</dbReference>
<proteinExistence type="inferred from homology"/>
<dbReference type="EMBL" id="KN818248">
    <property type="protein sequence ID" value="KIL64593.1"/>
    <property type="molecule type" value="Genomic_DNA"/>
</dbReference>
<gene>
    <name evidence="11" type="ORF">M378DRAFT_105926</name>
</gene>
<evidence type="ECO:0000313" key="12">
    <source>
        <dbReference type="Proteomes" id="UP000054549"/>
    </source>
</evidence>
<dbReference type="HOGENOM" id="CLU_049413_3_8_1"/>
<evidence type="ECO:0000256" key="2">
    <source>
        <dbReference type="ARBA" id="ARBA00012423"/>
    </source>
</evidence>
<dbReference type="PANTHER" id="PTHR10655:SF17">
    <property type="entry name" value="LYSOPHOSPHOLIPASE-LIKE PROTEIN 1"/>
    <property type="match status" value="1"/>
</dbReference>
<dbReference type="InterPro" id="IPR050565">
    <property type="entry name" value="LYPA1-2/EST-like"/>
</dbReference>
<evidence type="ECO:0000256" key="1">
    <source>
        <dbReference type="ARBA" id="ARBA00006499"/>
    </source>
</evidence>
<accession>A0A0C2X782</accession>
<sequence length="258" mass="28437">MANSSISAKPYLPYFAVGPFYHRHTATVIWLHGLGDTGQGMRVAANKLSLHPLLGHVKIILPSAPIMPVTGKGRRLMSSWFDCLSFDIENRREDEEGLFRAVGWINEIIQAERKAGIPPSRIIVGGLSQGGALAMLTGLTTAEHLAGVFLLSSYVPLRRKVQDVATNLAARLPLFWGHGKCDGQVKYDFALASAKQLASDLGVRFQLKEKAQTREDLEKNGIDGIRFHSYPSLGHWIAPDELDDLVVWAAYLLPDIKL</sequence>
<comment type="catalytic activity">
    <reaction evidence="9">
        <text>S-hexadecanoyl-L-cysteinyl-[protein] + H2O = L-cysteinyl-[protein] + hexadecanoate + H(+)</text>
        <dbReference type="Rhea" id="RHEA:19233"/>
        <dbReference type="Rhea" id="RHEA-COMP:10131"/>
        <dbReference type="Rhea" id="RHEA-COMP:11032"/>
        <dbReference type="ChEBI" id="CHEBI:7896"/>
        <dbReference type="ChEBI" id="CHEBI:15377"/>
        <dbReference type="ChEBI" id="CHEBI:15378"/>
        <dbReference type="ChEBI" id="CHEBI:29950"/>
        <dbReference type="ChEBI" id="CHEBI:74151"/>
        <dbReference type="EC" id="3.1.2.22"/>
    </reaction>
</comment>
<evidence type="ECO:0000256" key="6">
    <source>
        <dbReference type="ARBA" id="ARBA00022832"/>
    </source>
</evidence>
<dbReference type="GO" id="GO:0006631">
    <property type="term" value="P:fatty acid metabolic process"/>
    <property type="evidence" value="ECO:0007669"/>
    <property type="project" value="UniProtKB-KW"/>
</dbReference>
<evidence type="ECO:0000256" key="5">
    <source>
        <dbReference type="ARBA" id="ARBA00022801"/>
    </source>
</evidence>
<feature type="domain" description="Phospholipase/carboxylesterase/thioesterase" evidence="10">
    <location>
        <begin position="21"/>
        <end position="204"/>
    </location>
</feature>
<keyword evidence="6" id="KW-0276">Fatty acid metabolism</keyword>
<name>A0A0C2X782_AMAMK</name>
<evidence type="ECO:0000313" key="11">
    <source>
        <dbReference type="EMBL" id="KIL64593.1"/>
    </source>
</evidence>
<dbReference type="GO" id="GO:0005737">
    <property type="term" value="C:cytoplasm"/>
    <property type="evidence" value="ECO:0007669"/>
    <property type="project" value="TreeGrafter"/>
</dbReference>
<comment type="similarity">
    <text evidence="1">Belongs to the AB hydrolase superfamily. AB hydrolase 2 family.</text>
</comment>
<protein>
    <recommendedName>
        <fullName evidence="3">Acyl-protein thioesterase 1</fullName>
        <ecNumber evidence="2">3.1.2.22</ecNumber>
    </recommendedName>
    <alternativeName>
        <fullName evidence="8">Palmitoyl-protein hydrolase</fullName>
    </alternativeName>
</protein>
<dbReference type="Pfam" id="PF02230">
    <property type="entry name" value="Abhydrolase_2"/>
    <property type="match status" value="1"/>
</dbReference>
<dbReference type="SUPFAM" id="SSF53474">
    <property type="entry name" value="alpha/beta-Hydrolases"/>
    <property type="match status" value="1"/>
</dbReference>
<evidence type="ECO:0000256" key="3">
    <source>
        <dbReference type="ARBA" id="ARBA00014923"/>
    </source>
</evidence>
<keyword evidence="6" id="KW-0443">Lipid metabolism</keyword>
<keyword evidence="5" id="KW-0378">Hydrolase</keyword>
<dbReference type="Gene3D" id="3.40.50.1820">
    <property type="entry name" value="alpha/beta hydrolase"/>
    <property type="match status" value="1"/>
</dbReference>
<evidence type="ECO:0000256" key="8">
    <source>
        <dbReference type="ARBA" id="ARBA00031195"/>
    </source>
</evidence>
<dbReference type="AlphaFoldDB" id="A0A0C2X782"/>
<dbReference type="Proteomes" id="UP000054549">
    <property type="component" value="Unassembled WGS sequence"/>
</dbReference>
<dbReference type="FunCoup" id="A0A0C2X782">
    <property type="interactions" value="399"/>
</dbReference>
<dbReference type="OrthoDB" id="2418081at2759"/>
<comment type="function">
    <text evidence="7">Hydrolyzes fatty acids from S-acylated cysteine residues in proteins with a strong preference for palmitoylated G-alpha proteins over other acyl substrates. Mediates the deacylation of G-alpha proteins such as GPA1 in vivo, but has weak or no activity toward palmitoylated Ras proteins. Has weak lysophospholipase activity in vitro; however such activity may not exist in vivo.</text>
</comment>
<evidence type="ECO:0000256" key="4">
    <source>
        <dbReference type="ARBA" id="ARBA00022487"/>
    </source>
</evidence>
<reference evidence="11 12" key="1">
    <citation type="submission" date="2014-04" db="EMBL/GenBank/DDBJ databases">
        <title>Evolutionary Origins and Diversification of the Mycorrhizal Mutualists.</title>
        <authorList>
            <consortium name="DOE Joint Genome Institute"/>
            <consortium name="Mycorrhizal Genomics Consortium"/>
            <person name="Kohler A."/>
            <person name="Kuo A."/>
            <person name="Nagy L.G."/>
            <person name="Floudas D."/>
            <person name="Copeland A."/>
            <person name="Barry K.W."/>
            <person name="Cichocki N."/>
            <person name="Veneault-Fourrey C."/>
            <person name="LaButti K."/>
            <person name="Lindquist E.A."/>
            <person name="Lipzen A."/>
            <person name="Lundell T."/>
            <person name="Morin E."/>
            <person name="Murat C."/>
            <person name="Riley R."/>
            <person name="Ohm R."/>
            <person name="Sun H."/>
            <person name="Tunlid A."/>
            <person name="Henrissat B."/>
            <person name="Grigoriev I.V."/>
            <person name="Hibbett D.S."/>
            <person name="Martin F."/>
        </authorList>
    </citation>
    <scope>NUCLEOTIDE SEQUENCE [LARGE SCALE GENOMIC DNA]</scope>
    <source>
        <strain evidence="11 12">Koide BX008</strain>
    </source>
</reference>
<evidence type="ECO:0000259" key="10">
    <source>
        <dbReference type="Pfam" id="PF02230"/>
    </source>
</evidence>
<dbReference type="STRING" id="946122.A0A0C2X782"/>
<dbReference type="InterPro" id="IPR003140">
    <property type="entry name" value="PLipase/COase/thioEstase"/>
</dbReference>
<evidence type="ECO:0000256" key="9">
    <source>
        <dbReference type="ARBA" id="ARBA00047337"/>
    </source>
</evidence>
<evidence type="ECO:0000256" key="7">
    <source>
        <dbReference type="ARBA" id="ARBA00029392"/>
    </source>
</evidence>
<keyword evidence="4" id="KW-0719">Serine esterase</keyword>
<keyword evidence="12" id="KW-1185">Reference proteome</keyword>
<dbReference type="GO" id="GO:0008474">
    <property type="term" value="F:palmitoyl-(protein) hydrolase activity"/>
    <property type="evidence" value="ECO:0007669"/>
    <property type="project" value="UniProtKB-EC"/>
</dbReference>
<dbReference type="InParanoid" id="A0A0C2X782"/>